<dbReference type="PROSITE" id="PS50263">
    <property type="entry name" value="CN_HYDROLASE"/>
    <property type="match status" value="1"/>
</dbReference>
<organism evidence="11 12">
    <name type="scientific">Prototheca wickerhamii</name>
    <dbReference type="NCBI Taxonomy" id="3111"/>
    <lineage>
        <taxon>Eukaryota</taxon>
        <taxon>Viridiplantae</taxon>
        <taxon>Chlorophyta</taxon>
        <taxon>core chlorophytes</taxon>
        <taxon>Trebouxiophyceae</taxon>
        <taxon>Chlorellales</taxon>
        <taxon>Chlorellaceae</taxon>
        <taxon>Prototheca</taxon>
    </lineage>
</organism>
<protein>
    <recommendedName>
        <fullName evidence="7">Beta-ureidopropionase</fullName>
        <ecNumber evidence="6">3.5.1.6</ecNumber>
    </recommendedName>
    <alternativeName>
        <fullName evidence="8">N-carbamoyl-beta-alanine amidohydrolase</fullName>
    </alternativeName>
</protein>
<dbReference type="Pfam" id="PF00795">
    <property type="entry name" value="CN_hydrolase"/>
    <property type="match status" value="1"/>
</dbReference>
<evidence type="ECO:0000256" key="8">
    <source>
        <dbReference type="ARBA" id="ARBA00075038"/>
    </source>
</evidence>
<dbReference type="EMBL" id="JASFZW010000010">
    <property type="protein sequence ID" value="KAK2076418.1"/>
    <property type="molecule type" value="Genomic_DNA"/>
</dbReference>
<dbReference type="SUPFAM" id="SSF56317">
    <property type="entry name" value="Carbon-nitrogen hydrolase"/>
    <property type="match status" value="1"/>
</dbReference>
<dbReference type="Gene3D" id="3.60.110.10">
    <property type="entry name" value="Carbon-nitrogen hydrolase"/>
    <property type="match status" value="1"/>
</dbReference>
<evidence type="ECO:0000256" key="4">
    <source>
        <dbReference type="ARBA" id="ARBA00050552"/>
    </source>
</evidence>
<dbReference type="InterPro" id="IPR036526">
    <property type="entry name" value="C-N_Hydrolase_sf"/>
</dbReference>
<evidence type="ECO:0000313" key="11">
    <source>
        <dbReference type="EMBL" id="KAK2076418.1"/>
    </source>
</evidence>
<dbReference type="GO" id="GO:0033396">
    <property type="term" value="P:beta-alanine biosynthetic process via 3-ureidopropionate"/>
    <property type="evidence" value="ECO:0007669"/>
    <property type="project" value="TreeGrafter"/>
</dbReference>
<reference evidence="11" key="1">
    <citation type="submission" date="2021-01" db="EMBL/GenBank/DDBJ databases">
        <authorList>
            <person name="Eckstrom K.M.E."/>
        </authorList>
    </citation>
    <scope>NUCLEOTIDE SEQUENCE</scope>
    <source>
        <strain evidence="11">UVCC 0001</strain>
    </source>
</reference>
<dbReference type="InterPro" id="IPR050345">
    <property type="entry name" value="Aliph_Amidase/BUP"/>
</dbReference>
<name>A0AAD9IE66_PROWI</name>
<dbReference type="PANTHER" id="PTHR43674">
    <property type="entry name" value="NITRILASE C965.09-RELATED"/>
    <property type="match status" value="1"/>
</dbReference>
<dbReference type="GO" id="GO:0003837">
    <property type="term" value="F:beta-ureidopropionase activity"/>
    <property type="evidence" value="ECO:0007669"/>
    <property type="project" value="UniProtKB-EC"/>
</dbReference>
<sequence length="429" mass="46771">MGSAGAEANGVENGSVALSPPPSEESSIAGYSTLDALLEAHLPARELEAAKRLLYGTNQGQLAAKLSLPAAVQSCAQERDFDLQAYTLKARPEQLRAPRVVRLGLIQHQIHAPTTAPFAEQRAAAYARVSELVHAAGAAGVNVLCLQEAWPMPFAFCTREREWTEFAEAADDGPSTRLLSPLAARYRMVIISPILERDSNHADTVWNTAVVIGHNGNVIGKHRKNHIPRIPPFDESHYYLEGNTGHPVFETVYGRIAINICYGRHHPLNWLGFALNGAEVVFNPSATIGLLSEPMWAIEARNAAIANSYFVAAINRVGTELYATPFTTGVAGQAPRRDMGPFYGSSYVAAPDASRTPSLARDREGLLVVDADLNLCRQVKDRWNFPMTARFDLYARLLSDFVQPGYQGQTIRDPMLGVQADKGVSKEQA</sequence>
<evidence type="ECO:0000256" key="2">
    <source>
        <dbReference type="ARBA" id="ARBA00022801"/>
    </source>
</evidence>
<accession>A0AAD9IE66</accession>
<comment type="caution">
    <text evidence="11">The sequence shown here is derived from an EMBL/GenBank/DDBJ whole genome shotgun (WGS) entry which is preliminary data.</text>
</comment>
<dbReference type="EC" id="3.5.1.6" evidence="6"/>
<feature type="region of interest" description="Disordered" evidence="9">
    <location>
        <begin position="1"/>
        <end position="27"/>
    </location>
</feature>
<dbReference type="Proteomes" id="UP001255856">
    <property type="component" value="Unassembled WGS sequence"/>
</dbReference>
<evidence type="ECO:0000259" key="10">
    <source>
        <dbReference type="PROSITE" id="PS50263"/>
    </source>
</evidence>
<evidence type="ECO:0000256" key="7">
    <source>
        <dbReference type="ARBA" id="ARBA00074804"/>
    </source>
</evidence>
<proteinExistence type="inferred from homology"/>
<evidence type="ECO:0000256" key="3">
    <source>
        <dbReference type="ARBA" id="ARBA00050540"/>
    </source>
</evidence>
<feature type="domain" description="CN hydrolase" evidence="10">
    <location>
        <begin position="101"/>
        <end position="375"/>
    </location>
</feature>
<evidence type="ECO:0000256" key="5">
    <source>
        <dbReference type="ARBA" id="ARBA00061249"/>
    </source>
</evidence>
<dbReference type="PANTHER" id="PTHR43674:SF2">
    <property type="entry name" value="BETA-UREIDOPROPIONASE"/>
    <property type="match status" value="1"/>
</dbReference>
<dbReference type="AlphaFoldDB" id="A0AAD9IE66"/>
<comment type="catalytic activity">
    <reaction evidence="3">
        <text>3-(carbamoylamino)propanoate + H2O + 2 H(+) = beta-alanine + NH4(+) + CO2</text>
        <dbReference type="Rhea" id="RHEA:11184"/>
        <dbReference type="ChEBI" id="CHEBI:11892"/>
        <dbReference type="ChEBI" id="CHEBI:15377"/>
        <dbReference type="ChEBI" id="CHEBI:15378"/>
        <dbReference type="ChEBI" id="CHEBI:16526"/>
        <dbReference type="ChEBI" id="CHEBI:28938"/>
        <dbReference type="ChEBI" id="CHEBI:57966"/>
        <dbReference type="EC" id="3.5.1.6"/>
    </reaction>
</comment>
<evidence type="ECO:0000256" key="1">
    <source>
        <dbReference type="ARBA" id="ARBA00004668"/>
    </source>
</evidence>
<evidence type="ECO:0000256" key="6">
    <source>
        <dbReference type="ARBA" id="ARBA00066985"/>
    </source>
</evidence>
<comment type="similarity">
    <text evidence="5">Belongs to the carbon-nitrogen hydrolase superfamily. BUP family.</text>
</comment>
<evidence type="ECO:0000313" key="12">
    <source>
        <dbReference type="Proteomes" id="UP001255856"/>
    </source>
</evidence>
<keyword evidence="12" id="KW-1185">Reference proteome</keyword>
<gene>
    <name evidence="11" type="primary">PYD3</name>
    <name evidence="11" type="ORF">QBZ16_000943</name>
</gene>
<dbReference type="InterPro" id="IPR003010">
    <property type="entry name" value="C-N_Hydrolase"/>
</dbReference>
<comment type="catalytic activity">
    <reaction evidence="4">
        <text>3-(carbamoylamino)-2-methylpropanoate + H2O + 2 H(+) = (R)-3-amino-2-methylpropanoate + NH4(+) + CO2</text>
        <dbReference type="Rhea" id="RHEA:37339"/>
        <dbReference type="ChEBI" id="CHEBI:15377"/>
        <dbReference type="ChEBI" id="CHEBI:15378"/>
        <dbReference type="ChEBI" id="CHEBI:16526"/>
        <dbReference type="ChEBI" id="CHEBI:28938"/>
        <dbReference type="ChEBI" id="CHEBI:57731"/>
        <dbReference type="ChEBI" id="CHEBI:74414"/>
        <dbReference type="EC" id="3.5.1.6"/>
    </reaction>
</comment>
<evidence type="ECO:0000256" key="9">
    <source>
        <dbReference type="SAM" id="MobiDB-lite"/>
    </source>
</evidence>
<comment type="pathway">
    <text evidence="1">Amino-acid biosynthesis; beta-alanine biosynthesis.</text>
</comment>
<dbReference type="FunFam" id="3.60.110.10:FF:000008">
    <property type="entry name" value="Beta-alanine synthase"/>
    <property type="match status" value="1"/>
</dbReference>
<keyword evidence="2" id="KW-0378">Hydrolase</keyword>